<feature type="region of interest" description="Disordered" evidence="1">
    <location>
        <begin position="219"/>
        <end position="290"/>
    </location>
</feature>
<dbReference type="EnsemblMetazoa" id="XM_038189662.1">
    <property type="protein sequence ID" value="XP_038045590.1"/>
    <property type="gene ID" value="LOC119720115"/>
</dbReference>
<dbReference type="PANTHER" id="PTHR22427:SF7">
    <property type="entry name" value="GH15728P"/>
    <property type="match status" value="1"/>
</dbReference>
<evidence type="ECO:0000313" key="3">
    <source>
        <dbReference type="EnsemblMetazoa" id="XP_038045591.1"/>
    </source>
</evidence>
<dbReference type="InterPro" id="IPR043225">
    <property type="entry name" value="BACK_BTBD8"/>
</dbReference>
<dbReference type="SMART" id="SM00225">
    <property type="entry name" value="BTB"/>
    <property type="match status" value="1"/>
</dbReference>
<dbReference type="CDD" id="cd18286">
    <property type="entry name" value="BTB2_POZ_BTBD8"/>
    <property type="match status" value="1"/>
</dbReference>
<keyword evidence="4" id="KW-1185">Reference proteome</keyword>
<evidence type="ECO:0000313" key="4">
    <source>
        <dbReference type="Proteomes" id="UP000887568"/>
    </source>
</evidence>
<dbReference type="Pfam" id="PF00651">
    <property type="entry name" value="BTB"/>
    <property type="match status" value="1"/>
</dbReference>
<feature type="compositionally biased region" description="Basic and acidic residues" evidence="1">
    <location>
        <begin position="264"/>
        <end position="281"/>
    </location>
</feature>
<evidence type="ECO:0000256" key="1">
    <source>
        <dbReference type="SAM" id="MobiDB-lite"/>
    </source>
</evidence>
<protein>
    <recommendedName>
        <fullName evidence="2">BTB domain-containing protein</fullName>
    </recommendedName>
</protein>
<dbReference type="OrthoDB" id="409642at2759"/>
<feature type="compositionally biased region" description="Polar residues" evidence="1">
    <location>
        <begin position="167"/>
        <end position="178"/>
    </location>
</feature>
<feature type="compositionally biased region" description="Basic residues" evidence="1">
    <location>
        <begin position="657"/>
        <end position="666"/>
    </location>
</feature>
<dbReference type="EnsemblMetazoa" id="XM_038189663.1">
    <property type="protein sequence ID" value="XP_038045591.1"/>
    <property type="gene ID" value="LOC119720115"/>
</dbReference>
<feature type="region of interest" description="Disordered" evidence="1">
    <location>
        <begin position="150"/>
        <end position="178"/>
    </location>
</feature>
<proteinExistence type="predicted"/>
<dbReference type="InterPro" id="IPR011333">
    <property type="entry name" value="SKP1/BTB/POZ_sf"/>
</dbReference>
<dbReference type="RefSeq" id="XP_038045591.1">
    <property type="nucleotide sequence ID" value="XM_038189663.1"/>
</dbReference>
<dbReference type="GeneID" id="119720115"/>
<reference evidence="3" key="1">
    <citation type="submission" date="2022-11" db="UniProtKB">
        <authorList>
            <consortium name="EnsemblMetazoa"/>
        </authorList>
    </citation>
    <scope>IDENTIFICATION</scope>
</reference>
<accession>A0A913Z3K2</accession>
<feature type="domain" description="BTB" evidence="2">
    <location>
        <begin position="311"/>
        <end position="378"/>
    </location>
</feature>
<dbReference type="PROSITE" id="PS50097">
    <property type="entry name" value="BTB"/>
    <property type="match status" value="1"/>
</dbReference>
<dbReference type="Gene3D" id="3.30.710.10">
    <property type="entry name" value="Potassium Channel Kv1.1, Chain A"/>
    <property type="match status" value="2"/>
</dbReference>
<feature type="compositionally biased region" description="Basic and acidic residues" evidence="1">
    <location>
        <begin position="150"/>
        <end position="166"/>
    </location>
</feature>
<dbReference type="RefSeq" id="XP_038045590.1">
    <property type="nucleotide sequence ID" value="XM_038189662.1"/>
</dbReference>
<name>A0A913Z3K2_PATMI</name>
<dbReference type="SUPFAM" id="SSF54695">
    <property type="entry name" value="POZ domain"/>
    <property type="match status" value="2"/>
</dbReference>
<feature type="region of interest" description="Disordered" evidence="1">
    <location>
        <begin position="640"/>
        <end position="666"/>
    </location>
</feature>
<feature type="compositionally biased region" description="Polar residues" evidence="1">
    <location>
        <begin position="236"/>
        <end position="257"/>
    </location>
</feature>
<dbReference type="InterPro" id="IPR000210">
    <property type="entry name" value="BTB/POZ_dom"/>
</dbReference>
<dbReference type="PANTHER" id="PTHR22427">
    <property type="entry name" value="GH15728P"/>
    <property type="match status" value="1"/>
</dbReference>
<evidence type="ECO:0000259" key="2">
    <source>
        <dbReference type="PROSITE" id="PS50097"/>
    </source>
</evidence>
<sequence>MSASVRNTGRATNGSRLPAVNSALKVRSKKELGMLKGALTEQLRQDMKRLLDDGTFADLILIVESERIASHLLLLRFRLAEFVASVVEPRMAGKEGDATVADLSGLGVTAMDLKNLLRAAYTEDNAIPFWNVFRDTMKSHDAAEPMECEATKVDSDQRMDNEEHTSEASGINDQVSVQPQEVASVKNPLEMNEADAGNLTATTGESTMEVCEYVGLETTAGVEPGTTGQKVPEQPNIKTKQASDRSQSGKSPKNSKFANKRARTHSEKSAKSDHLSAEAKPKSSNTDNRLPAAACHLGRDLLRIFTQDSGHDIIIKVDGKEIPAHRFMLCARSQYFSAMLEGSWRESSSSEVELTGFSHAAMMLALQFIYGGAYELPDGIVLRELLYLADMYGLDVFKKVIELKLRKDYCHFFHKPCSVCLERIPECLALTSDLDPSNLCDDIFSWLIQYLDRAWAQKTFAALPPDLLFKCRELTVQSFSPESAVTLLLQIDKLVCSLPQVSWTKAVHSAAVHLQDACVQYTATIFMEIVKQTEFLSLLEGMNWKKDLLEPVFNRVVPSMTSDTANATFLALHSLQAVLTETCEPGSWHPDAVPMVNKLYSQCYNFMVSNANRMAQARGWKGLPEDLRKRIKEEGVFIESHGKAPARKPVLSSSLKGKTKSGAKGT</sequence>
<dbReference type="Pfam" id="PF26017">
    <property type="entry name" value="BACK_BTBD8"/>
    <property type="match status" value="1"/>
</dbReference>
<dbReference type="Proteomes" id="UP000887568">
    <property type="component" value="Unplaced"/>
</dbReference>
<organism evidence="3 4">
    <name type="scientific">Patiria miniata</name>
    <name type="common">Bat star</name>
    <name type="synonym">Asterina miniata</name>
    <dbReference type="NCBI Taxonomy" id="46514"/>
    <lineage>
        <taxon>Eukaryota</taxon>
        <taxon>Metazoa</taxon>
        <taxon>Echinodermata</taxon>
        <taxon>Eleutherozoa</taxon>
        <taxon>Asterozoa</taxon>
        <taxon>Asteroidea</taxon>
        <taxon>Valvatacea</taxon>
        <taxon>Valvatida</taxon>
        <taxon>Asterinidae</taxon>
        <taxon>Patiria</taxon>
    </lineage>
</organism>
<dbReference type="AlphaFoldDB" id="A0A913Z3K2"/>